<dbReference type="InterPro" id="IPR032816">
    <property type="entry name" value="VTT_dom"/>
</dbReference>
<keyword evidence="5 6" id="KW-0472">Membrane</keyword>
<feature type="transmembrane region" description="Helical" evidence="6">
    <location>
        <begin position="7"/>
        <end position="27"/>
    </location>
</feature>
<feature type="domain" description="VTT" evidence="7">
    <location>
        <begin position="30"/>
        <end position="160"/>
    </location>
</feature>
<evidence type="ECO:0000256" key="3">
    <source>
        <dbReference type="ARBA" id="ARBA00022692"/>
    </source>
</evidence>
<dbReference type="PANTHER" id="PTHR42709:SF6">
    <property type="entry name" value="UNDECAPRENYL PHOSPHATE TRANSPORTER A"/>
    <property type="match status" value="1"/>
</dbReference>
<evidence type="ECO:0000313" key="9">
    <source>
        <dbReference type="Proteomes" id="UP000199473"/>
    </source>
</evidence>
<protein>
    <submittedName>
        <fullName evidence="8">Membrane protein DedA, SNARE-associated domain</fullName>
    </submittedName>
</protein>
<evidence type="ECO:0000256" key="5">
    <source>
        <dbReference type="ARBA" id="ARBA00023136"/>
    </source>
</evidence>
<reference evidence="8 9" key="1">
    <citation type="submission" date="2016-10" db="EMBL/GenBank/DDBJ databases">
        <authorList>
            <person name="de Groot N.N."/>
        </authorList>
    </citation>
    <scope>NUCLEOTIDE SEQUENCE [LARGE SCALE GENOMIC DNA]</scope>
    <source>
        <strain evidence="8 9">DSM 19981</strain>
    </source>
</reference>
<dbReference type="GO" id="GO:0005886">
    <property type="term" value="C:plasma membrane"/>
    <property type="evidence" value="ECO:0007669"/>
    <property type="project" value="UniProtKB-SubCell"/>
</dbReference>
<evidence type="ECO:0000256" key="4">
    <source>
        <dbReference type="ARBA" id="ARBA00022989"/>
    </source>
</evidence>
<evidence type="ECO:0000256" key="2">
    <source>
        <dbReference type="ARBA" id="ARBA00022475"/>
    </source>
</evidence>
<proteinExistence type="predicted"/>
<dbReference type="AlphaFoldDB" id="A0A1I4ACZ4"/>
<dbReference type="STRING" id="1123062.SAMN02745775_103299"/>
<keyword evidence="4 6" id="KW-1133">Transmembrane helix</keyword>
<feature type="transmembrane region" description="Helical" evidence="6">
    <location>
        <begin position="140"/>
        <end position="161"/>
    </location>
</feature>
<sequence>MIEWVTNVVAAGGWPGVLFLMFLENLFPPIPSEVIMPLAGFAAARGQMSFTLALIAGIVGTLLGNVFWYELSRAIGADRIRPMVGRYGRWFAVGEDDLRKAEDTLRKYGPFALSFGRLLPGIRTVISIPAGLIRIPRGLFYLYTTIGSTVWITFLICAGYFMEDHYDQVEGWLEPFAYVVVAGILGTYFWHIWSTRIRKPR</sequence>
<dbReference type="Pfam" id="PF09335">
    <property type="entry name" value="VTT_dom"/>
    <property type="match status" value="1"/>
</dbReference>
<comment type="subcellular location">
    <subcellularLocation>
        <location evidence="1">Cell membrane</location>
        <topology evidence="1">Multi-pass membrane protein</topology>
    </subcellularLocation>
</comment>
<keyword evidence="9" id="KW-1185">Reference proteome</keyword>
<dbReference type="OrthoDB" id="9813426at2"/>
<keyword evidence="3 6" id="KW-0812">Transmembrane</keyword>
<dbReference type="InterPro" id="IPR051311">
    <property type="entry name" value="DedA_domain"/>
</dbReference>
<evidence type="ECO:0000313" key="8">
    <source>
        <dbReference type="EMBL" id="SFK53619.1"/>
    </source>
</evidence>
<keyword evidence="2" id="KW-1003">Cell membrane</keyword>
<feature type="transmembrane region" description="Helical" evidence="6">
    <location>
        <begin position="176"/>
        <end position="193"/>
    </location>
</feature>
<evidence type="ECO:0000256" key="6">
    <source>
        <dbReference type="SAM" id="Phobius"/>
    </source>
</evidence>
<dbReference type="Proteomes" id="UP000199473">
    <property type="component" value="Unassembled WGS sequence"/>
</dbReference>
<dbReference type="PANTHER" id="PTHR42709">
    <property type="entry name" value="ALKALINE PHOSPHATASE LIKE PROTEIN"/>
    <property type="match status" value="1"/>
</dbReference>
<organism evidence="8 9">
    <name type="scientific">Falsiroseomonas stagni DSM 19981</name>
    <dbReference type="NCBI Taxonomy" id="1123062"/>
    <lineage>
        <taxon>Bacteria</taxon>
        <taxon>Pseudomonadati</taxon>
        <taxon>Pseudomonadota</taxon>
        <taxon>Alphaproteobacteria</taxon>
        <taxon>Acetobacterales</taxon>
        <taxon>Roseomonadaceae</taxon>
        <taxon>Falsiroseomonas</taxon>
    </lineage>
</organism>
<accession>A0A1I4ACZ4</accession>
<evidence type="ECO:0000256" key="1">
    <source>
        <dbReference type="ARBA" id="ARBA00004651"/>
    </source>
</evidence>
<dbReference type="RefSeq" id="WP_092959558.1">
    <property type="nucleotide sequence ID" value="NZ_FOSQ01000003.1"/>
</dbReference>
<feature type="transmembrane region" description="Helical" evidence="6">
    <location>
        <begin position="47"/>
        <end position="69"/>
    </location>
</feature>
<gene>
    <name evidence="8" type="ORF">SAMN02745775_103299</name>
</gene>
<evidence type="ECO:0000259" key="7">
    <source>
        <dbReference type="Pfam" id="PF09335"/>
    </source>
</evidence>
<name>A0A1I4ACZ4_9PROT</name>
<dbReference type="EMBL" id="FOSQ01000003">
    <property type="protein sequence ID" value="SFK53619.1"/>
    <property type="molecule type" value="Genomic_DNA"/>
</dbReference>